<evidence type="ECO:0000313" key="5">
    <source>
        <dbReference type="Proteomes" id="UP001206067"/>
    </source>
</evidence>
<dbReference type="InterPro" id="IPR036938">
    <property type="entry name" value="PAP2/HPO_sf"/>
</dbReference>
<dbReference type="CDD" id="cd03397">
    <property type="entry name" value="PAP2_acid_phosphatase"/>
    <property type="match status" value="1"/>
</dbReference>
<dbReference type="PIRSF" id="PIRSF000897">
    <property type="entry name" value="Acid_Ptase_ClsA"/>
    <property type="match status" value="1"/>
</dbReference>
<accession>A0ABT1XPS2</accession>
<organism evidence="4 5">
    <name type="scientific">Parerythrobacter lacustris</name>
    <dbReference type="NCBI Taxonomy" id="2969984"/>
    <lineage>
        <taxon>Bacteria</taxon>
        <taxon>Pseudomonadati</taxon>
        <taxon>Pseudomonadota</taxon>
        <taxon>Alphaproteobacteria</taxon>
        <taxon>Sphingomonadales</taxon>
        <taxon>Erythrobacteraceae</taxon>
        <taxon>Parerythrobacter</taxon>
    </lineage>
</organism>
<gene>
    <name evidence="4" type="ORF">NSO95_00815</name>
</gene>
<keyword evidence="2" id="KW-0732">Signal</keyword>
<dbReference type="Gene3D" id="1.20.144.10">
    <property type="entry name" value="Phosphatidic acid phosphatase type 2/haloperoxidase"/>
    <property type="match status" value="1"/>
</dbReference>
<dbReference type="PRINTS" id="PR00483">
    <property type="entry name" value="BACPHPHTASE"/>
</dbReference>
<feature type="chain" id="PRO_5046664540" description="Acid phosphatase" evidence="2">
    <location>
        <begin position="26"/>
        <end position="267"/>
    </location>
</feature>
<keyword evidence="1" id="KW-0378">Hydrolase</keyword>
<feature type="signal peptide" evidence="2">
    <location>
        <begin position="1"/>
        <end position="25"/>
    </location>
</feature>
<protein>
    <recommendedName>
        <fullName evidence="1">Acid phosphatase</fullName>
        <ecNumber evidence="1">3.1.3.2</ecNumber>
    </recommendedName>
</protein>
<comment type="caution">
    <text evidence="4">The sequence shown here is derived from an EMBL/GenBank/DDBJ whole genome shotgun (WGS) entry which is preliminary data.</text>
</comment>
<sequence>MRKDLIGTAALLLASVAGFAGFAAAQDARPKYDLGQPYIGGPLPAGEALAPPVPADGSARALRDEADNAAYLALAGGARWELAARDADLGPGWFTKAFSCAAGRVVSDSDTPRLAQLLRRAGTDFGMSTGAVKDRYMRARPFAVNGAASCTPQEEDALRGNGSYPSGHAAIGYGTGLVLAAVFPERASALVARGRAYGTSRAVCNVHWTSDVEQGQAIAAATFARLMADPAFRADLDAAKLEAESLASVGTENFDCPAEAAALAEVR</sequence>
<feature type="domain" description="Phosphatidic acid phosphatase type 2/haloperoxidase" evidence="3">
    <location>
        <begin position="112"/>
        <end position="227"/>
    </location>
</feature>
<dbReference type="EC" id="3.1.3.2" evidence="1"/>
<dbReference type="SUPFAM" id="SSF48317">
    <property type="entry name" value="Acid phosphatase/Vanadium-dependent haloperoxidase"/>
    <property type="match status" value="1"/>
</dbReference>
<keyword evidence="5" id="KW-1185">Reference proteome</keyword>
<evidence type="ECO:0000256" key="2">
    <source>
        <dbReference type="SAM" id="SignalP"/>
    </source>
</evidence>
<dbReference type="InterPro" id="IPR000326">
    <property type="entry name" value="PAP2/HPO"/>
</dbReference>
<dbReference type="EMBL" id="JANKHH010000001">
    <property type="protein sequence ID" value="MCR2832472.1"/>
    <property type="molecule type" value="Genomic_DNA"/>
</dbReference>
<evidence type="ECO:0000259" key="3">
    <source>
        <dbReference type="SMART" id="SM00014"/>
    </source>
</evidence>
<name>A0ABT1XPS2_9SPHN</name>
<dbReference type="InterPro" id="IPR001011">
    <property type="entry name" value="Acid_Pase_classA_bac"/>
</dbReference>
<evidence type="ECO:0000313" key="4">
    <source>
        <dbReference type="EMBL" id="MCR2832472.1"/>
    </source>
</evidence>
<evidence type="ECO:0000256" key="1">
    <source>
        <dbReference type="PIRNR" id="PIRNR000897"/>
    </source>
</evidence>
<dbReference type="Proteomes" id="UP001206067">
    <property type="component" value="Unassembled WGS sequence"/>
</dbReference>
<comment type="catalytic activity">
    <reaction evidence="1">
        <text>a phosphate monoester + H2O = an alcohol + phosphate</text>
        <dbReference type="Rhea" id="RHEA:15017"/>
        <dbReference type="ChEBI" id="CHEBI:15377"/>
        <dbReference type="ChEBI" id="CHEBI:30879"/>
        <dbReference type="ChEBI" id="CHEBI:43474"/>
        <dbReference type="ChEBI" id="CHEBI:67140"/>
        <dbReference type="EC" id="3.1.3.2"/>
    </reaction>
</comment>
<dbReference type="SMART" id="SM00014">
    <property type="entry name" value="acidPPc"/>
    <property type="match status" value="1"/>
</dbReference>
<proteinExistence type="inferred from homology"/>
<comment type="similarity">
    <text evidence="1">Belongs to the class A bacterial acid phosphatase family.</text>
</comment>
<dbReference type="Pfam" id="PF01569">
    <property type="entry name" value="PAP2"/>
    <property type="match status" value="1"/>
</dbReference>
<dbReference type="RefSeq" id="WP_257594237.1">
    <property type="nucleotide sequence ID" value="NZ_JANKHH010000001.1"/>
</dbReference>
<reference evidence="4 5" key="1">
    <citation type="submission" date="2022-08" db="EMBL/GenBank/DDBJ databases">
        <title>Polyphasic taxonomy analysis of Qipengyuania sp.RS5-5.</title>
        <authorList>
            <person name="Xamxidin M."/>
            <person name="Wu M."/>
        </authorList>
    </citation>
    <scope>NUCLEOTIDE SEQUENCE [LARGE SCALE GENOMIC DNA]</scope>
    <source>
        <strain evidence="4 5">RS5-5</strain>
    </source>
</reference>